<comment type="caution">
    <text evidence="1">The sequence shown here is derived from an EMBL/GenBank/DDBJ whole genome shotgun (WGS) entry which is preliminary data.</text>
</comment>
<reference evidence="1 2" key="1">
    <citation type="submission" date="2021-06" db="EMBL/GenBank/DDBJ databases">
        <title>Caerostris extrusa draft genome.</title>
        <authorList>
            <person name="Kono N."/>
            <person name="Arakawa K."/>
        </authorList>
    </citation>
    <scope>NUCLEOTIDE SEQUENCE [LARGE SCALE GENOMIC DNA]</scope>
</reference>
<protein>
    <submittedName>
        <fullName evidence="1">Uncharacterized protein</fullName>
    </submittedName>
</protein>
<proteinExistence type="predicted"/>
<evidence type="ECO:0000313" key="2">
    <source>
        <dbReference type="Proteomes" id="UP001054945"/>
    </source>
</evidence>
<evidence type="ECO:0000313" key="1">
    <source>
        <dbReference type="EMBL" id="GIY26214.1"/>
    </source>
</evidence>
<sequence>MSNRVSAKSRRRFHASPCLPTITPEPPCFERGKDPHDIVFYDLLKKRQQLQQGEKFSPTPIVTQLRYTVRETGREGGSSCPDDQSLNPVFRWGKIPEKGMAPLGWMDGVCKVSKGFPLDVAYPLFCGQGIKKSLARCSGHFQLGWPNGVYGSGGQSSLNAPSLPKHVYFGTSEGCGRGQETVNDPCPTEKRTSSALTLFRIYSQASGPYGWSLRHSLCPHKNTGTTTRCCGHFLWIGGQANVVRKWFQNVNVL</sequence>
<organism evidence="1 2">
    <name type="scientific">Caerostris extrusa</name>
    <name type="common">Bark spider</name>
    <name type="synonym">Caerostris bankana</name>
    <dbReference type="NCBI Taxonomy" id="172846"/>
    <lineage>
        <taxon>Eukaryota</taxon>
        <taxon>Metazoa</taxon>
        <taxon>Ecdysozoa</taxon>
        <taxon>Arthropoda</taxon>
        <taxon>Chelicerata</taxon>
        <taxon>Arachnida</taxon>
        <taxon>Araneae</taxon>
        <taxon>Araneomorphae</taxon>
        <taxon>Entelegynae</taxon>
        <taxon>Araneoidea</taxon>
        <taxon>Araneidae</taxon>
        <taxon>Caerostris</taxon>
    </lineage>
</organism>
<name>A0AAV4RZV6_CAEEX</name>
<keyword evidence="2" id="KW-1185">Reference proteome</keyword>
<dbReference type="EMBL" id="BPLR01008645">
    <property type="protein sequence ID" value="GIY26214.1"/>
    <property type="molecule type" value="Genomic_DNA"/>
</dbReference>
<dbReference type="Proteomes" id="UP001054945">
    <property type="component" value="Unassembled WGS sequence"/>
</dbReference>
<gene>
    <name evidence="1" type="ORF">CEXT_698141</name>
</gene>
<accession>A0AAV4RZV6</accession>
<dbReference type="AlphaFoldDB" id="A0AAV4RZV6"/>